<dbReference type="Proteomes" id="UP001141259">
    <property type="component" value="Unassembled WGS sequence"/>
</dbReference>
<reference evidence="2" key="1">
    <citation type="submission" date="2022-08" db="EMBL/GenBank/DDBJ databases">
        <authorList>
            <person name="Tistechok S."/>
            <person name="Samborskyy M."/>
            <person name="Roman I."/>
        </authorList>
    </citation>
    <scope>NUCLEOTIDE SEQUENCE</scope>
    <source>
        <strain evidence="2">DSM 103496</strain>
    </source>
</reference>
<gene>
    <name evidence="2" type="ORF">NZH93_26940</name>
</gene>
<keyword evidence="3" id="KW-1185">Reference proteome</keyword>
<dbReference type="EMBL" id="JANYMP010000014">
    <property type="protein sequence ID" value="MCS7480507.1"/>
    <property type="molecule type" value="Genomic_DNA"/>
</dbReference>
<comment type="caution">
    <text evidence="2">The sequence shown here is derived from an EMBL/GenBank/DDBJ whole genome shotgun (WGS) entry which is preliminary data.</text>
</comment>
<protein>
    <submittedName>
        <fullName evidence="2">Uncharacterized protein</fullName>
    </submittedName>
</protein>
<feature type="compositionally biased region" description="Low complexity" evidence="1">
    <location>
        <begin position="34"/>
        <end position="49"/>
    </location>
</feature>
<name>A0A9X2VQK4_9PSEU</name>
<accession>A0A9X2VQK4</accession>
<sequence length="207" mass="21184">MPIGSMRATAVVAAAVALLLAVISNALWEPRDQPAAAETPSAPAAPTSEPQKEQKPKDLQAVKAELLRSCGNAELDPANFTLGALIDDGQGHKIVVGSTPRTIAMCGVHPLGSGSGVGPMTESSLRNANRALAKAGGIDADTGFLGYGRTLPQVAKVEIFLPGGKPVLADAGSETFAYFVPLARDKITGLTTRVTDAAGTVLYNGPL</sequence>
<proteinExistence type="predicted"/>
<dbReference type="AlphaFoldDB" id="A0A9X2VQK4"/>
<feature type="region of interest" description="Disordered" evidence="1">
    <location>
        <begin position="33"/>
        <end position="58"/>
    </location>
</feature>
<evidence type="ECO:0000256" key="1">
    <source>
        <dbReference type="SAM" id="MobiDB-lite"/>
    </source>
</evidence>
<evidence type="ECO:0000313" key="3">
    <source>
        <dbReference type="Proteomes" id="UP001141259"/>
    </source>
</evidence>
<organism evidence="2 3">
    <name type="scientific">Umezawaea endophytica</name>
    <dbReference type="NCBI Taxonomy" id="1654476"/>
    <lineage>
        <taxon>Bacteria</taxon>
        <taxon>Bacillati</taxon>
        <taxon>Actinomycetota</taxon>
        <taxon>Actinomycetes</taxon>
        <taxon>Pseudonocardiales</taxon>
        <taxon>Pseudonocardiaceae</taxon>
        <taxon>Umezawaea</taxon>
    </lineage>
</organism>
<evidence type="ECO:0000313" key="2">
    <source>
        <dbReference type="EMBL" id="MCS7480507.1"/>
    </source>
</evidence>
<dbReference type="RefSeq" id="WP_259626006.1">
    <property type="nucleotide sequence ID" value="NZ_JANYMP010000014.1"/>
</dbReference>